<accession>A0A852T9I6</accession>
<dbReference type="Proteomes" id="UP000548423">
    <property type="component" value="Unassembled WGS sequence"/>
</dbReference>
<dbReference type="EMBL" id="JACCBX010000004">
    <property type="protein sequence ID" value="NYE05462.1"/>
    <property type="molecule type" value="Genomic_DNA"/>
</dbReference>
<dbReference type="GO" id="GO:0005840">
    <property type="term" value="C:ribosome"/>
    <property type="evidence" value="ECO:0007669"/>
    <property type="project" value="UniProtKB-KW"/>
</dbReference>
<comment type="caution">
    <text evidence="1">The sequence shown here is derived from an EMBL/GenBank/DDBJ whole genome shotgun (WGS) entry which is preliminary data.</text>
</comment>
<keyword evidence="1" id="KW-0689">Ribosomal protein</keyword>
<keyword evidence="1" id="KW-0687">Ribonucleoprotein</keyword>
<reference evidence="2" key="1">
    <citation type="submission" date="2020-07" db="EMBL/GenBank/DDBJ databases">
        <authorList>
            <person name="Partida-Martinez L."/>
            <person name="Huntemann M."/>
            <person name="Clum A."/>
            <person name="Wang J."/>
            <person name="Palaniappan K."/>
            <person name="Ritter S."/>
            <person name="Chen I.-M."/>
            <person name="Stamatis D."/>
            <person name="Reddy T."/>
            <person name="O'Malley R."/>
            <person name="Daum C."/>
            <person name="Shapiro N."/>
            <person name="Ivanova N."/>
            <person name="Kyrpides N."/>
            <person name="Woyke T."/>
        </authorList>
    </citation>
    <scope>NUCLEOTIDE SEQUENCE [LARGE SCALE GENOMIC DNA]</scope>
    <source>
        <strain evidence="2">AT2.8</strain>
    </source>
</reference>
<protein>
    <submittedName>
        <fullName evidence="1">Ribosomal protein L30/L7E</fullName>
    </submittedName>
</protein>
<gene>
    <name evidence="1" type="ORF">F4694_002215</name>
</gene>
<proteinExistence type="predicted"/>
<organism evidence="1 2">
    <name type="scientific">Neobacillus niacini</name>
    <dbReference type="NCBI Taxonomy" id="86668"/>
    <lineage>
        <taxon>Bacteria</taxon>
        <taxon>Bacillati</taxon>
        <taxon>Bacillota</taxon>
        <taxon>Bacilli</taxon>
        <taxon>Bacillales</taxon>
        <taxon>Bacillaceae</taxon>
        <taxon>Neobacillus</taxon>
    </lineage>
</organism>
<reference evidence="2" key="2">
    <citation type="submission" date="2020-08" db="EMBL/GenBank/DDBJ databases">
        <title>The Agave Microbiome: Exploring the role of microbial communities in plant adaptations to desert environments.</title>
        <authorList>
            <person name="Partida-Martinez L.P."/>
        </authorList>
    </citation>
    <scope>NUCLEOTIDE SEQUENCE [LARGE SCALE GENOMIC DNA]</scope>
    <source>
        <strain evidence="2">AT2.8</strain>
    </source>
</reference>
<dbReference type="AlphaFoldDB" id="A0A852T9I6"/>
<name>A0A852T9I6_9BACI</name>
<evidence type="ECO:0000313" key="1">
    <source>
        <dbReference type="EMBL" id="NYE05462.1"/>
    </source>
</evidence>
<evidence type="ECO:0000313" key="2">
    <source>
        <dbReference type="Proteomes" id="UP000548423"/>
    </source>
</evidence>
<sequence>METKQPDPVNFYKNLEKEWNKQIHLSANCLTFTHSLGKAVEHHLNHVVIQKKVINNWLSVFDIPKKEDLAQLAVRKVDCEERLDNLEETLYMLNIGLKSNHSRLKELNTSLRGMLCFFEYEVKDLKAVKIKSLKNELEELKSLFDD</sequence>